<dbReference type="GO" id="GO:0000287">
    <property type="term" value="F:magnesium ion binding"/>
    <property type="evidence" value="ECO:0007669"/>
    <property type="project" value="UniProtKB-UniRule"/>
</dbReference>
<keyword evidence="9 12" id="KW-0067">ATP-binding</keyword>
<feature type="binding site" evidence="12">
    <location>
        <position position="23"/>
    </location>
    <ligand>
        <name>Mg(2+)</name>
        <dbReference type="ChEBI" id="CHEBI:18420"/>
    </ligand>
</feature>
<comment type="domain">
    <text evidence="12">Comprises two domains: an N-terminal domain containing the nucleotidyltransferase activity and a C-terminal HD domain associated with both phosphodiesterase and phosphatase activities.</text>
</comment>
<dbReference type="GO" id="GO:0016791">
    <property type="term" value="F:phosphatase activity"/>
    <property type="evidence" value="ECO:0007669"/>
    <property type="project" value="UniProtKB-UniRule"/>
</dbReference>
<accession>A0A2P7R1Z7</accession>
<feature type="domain" description="HD" evidence="13">
    <location>
        <begin position="228"/>
        <end position="332"/>
    </location>
</feature>
<proteinExistence type="inferred from homology"/>
<comment type="cofactor">
    <cofactor evidence="12">
        <name>Ni(2+)</name>
        <dbReference type="ChEBI" id="CHEBI:49786"/>
    </cofactor>
    <text evidence="12">Nickel for phosphatase activity.</text>
</comment>
<comment type="similarity">
    <text evidence="12">Belongs to the tRNA nucleotidyltransferase/poly(A) polymerase family. Bacterial CCA-adding enzyme type 1 subfamily.</text>
</comment>
<dbReference type="InterPro" id="IPR003607">
    <property type="entry name" value="HD/PDEase_dom"/>
</dbReference>
<comment type="caution">
    <text evidence="14">The sequence shown here is derived from an EMBL/GenBank/DDBJ whole genome shotgun (WGS) entry which is preliminary data.</text>
</comment>
<dbReference type="OrthoDB" id="9805698at2"/>
<dbReference type="Gene3D" id="3.30.460.10">
    <property type="entry name" value="Beta Polymerase, domain 2"/>
    <property type="match status" value="1"/>
</dbReference>
<comment type="catalytic activity">
    <reaction evidence="12">
        <text>a tRNA precursor + 2 CTP + ATP = a tRNA with a 3' CCA end + 3 diphosphate</text>
        <dbReference type="Rhea" id="RHEA:14433"/>
        <dbReference type="Rhea" id="RHEA-COMP:10465"/>
        <dbReference type="Rhea" id="RHEA-COMP:10468"/>
        <dbReference type="ChEBI" id="CHEBI:30616"/>
        <dbReference type="ChEBI" id="CHEBI:33019"/>
        <dbReference type="ChEBI" id="CHEBI:37563"/>
        <dbReference type="ChEBI" id="CHEBI:74896"/>
        <dbReference type="ChEBI" id="CHEBI:83071"/>
        <dbReference type="EC" id="2.7.7.72"/>
    </reaction>
</comment>
<keyword evidence="4 12" id="KW-0548">Nucleotidyltransferase</keyword>
<dbReference type="InterPro" id="IPR006674">
    <property type="entry name" value="HD_domain"/>
</dbReference>
<feature type="binding site" evidence="12">
    <location>
        <position position="11"/>
    </location>
    <ligand>
        <name>CTP</name>
        <dbReference type="ChEBI" id="CHEBI:37563"/>
    </ligand>
</feature>
<gene>
    <name evidence="12" type="primary">cca</name>
    <name evidence="14" type="ORF">C7I36_07530</name>
</gene>
<keyword evidence="5 12" id="KW-0479">Metal-binding</keyword>
<evidence type="ECO:0000313" key="15">
    <source>
        <dbReference type="Proteomes" id="UP000242181"/>
    </source>
</evidence>
<evidence type="ECO:0000259" key="13">
    <source>
        <dbReference type="PROSITE" id="PS51831"/>
    </source>
</evidence>
<evidence type="ECO:0000256" key="3">
    <source>
        <dbReference type="ARBA" id="ARBA00022694"/>
    </source>
</evidence>
<feature type="binding site" evidence="12">
    <location>
        <position position="91"/>
    </location>
    <ligand>
        <name>CTP</name>
        <dbReference type="ChEBI" id="CHEBI:37563"/>
    </ligand>
</feature>
<keyword evidence="7 12" id="KW-0692">RNA repair</keyword>
<dbReference type="CDD" id="cd00077">
    <property type="entry name" value="HDc"/>
    <property type="match status" value="1"/>
</dbReference>
<feature type="binding site" evidence="12">
    <location>
        <position position="137"/>
    </location>
    <ligand>
        <name>CTP</name>
        <dbReference type="ChEBI" id="CHEBI:37563"/>
    </ligand>
</feature>
<dbReference type="SUPFAM" id="SSF81891">
    <property type="entry name" value="Poly A polymerase C-terminal region-like"/>
    <property type="match status" value="1"/>
</dbReference>
<evidence type="ECO:0000256" key="6">
    <source>
        <dbReference type="ARBA" id="ARBA00022741"/>
    </source>
</evidence>
<dbReference type="NCBIfam" id="NF008137">
    <property type="entry name" value="PRK10885.1"/>
    <property type="match status" value="1"/>
</dbReference>
<feature type="binding site" evidence="12">
    <location>
        <position position="21"/>
    </location>
    <ligand>
        <name>Mg(2+)</name>
        <dbReference type="ChEBI" id="CHEBI:18420"/>
    </ligand>
</feature>
<dbReference type="GO" id="GO:0004112">
    <property type="term" value="F:cyclic-nucleotide phosphodiesterase activity"/>
    <property type="evidence" value="ECO:0007669"/>
    <property type="project" value="UniProtKB-UniRule"/>
</dbReference>
<dbReference type="GO" id="GO:0001680">
    <property type="term" value="P:tRNA 3'-terminal CCA addition"/>
    <property type="evidence" value="ECO:0007669"/>
    <property type="project" value="UniProtKB-UniRule"/>
</dbReference>
<dbReference type="EC" id="3.1.3.-" evidence="12"/>
<dbReference type="Pfam" id="PF12627">
    <property type="entry name" value="PolyA_pol_RNAbd"/>
    <property type="match status" value="1"/>
</dbReference>
<evidence type="ECO:0000256" key="2">
    <source>
        <dbReference type="ARBA" id="ARBA00022679"/>
    </source>
</evidence>
<dbReference type="GO" id="GO:0000049">
    <property type="term" value="F:tRNA binding"/>
    <property type="evidence" value="ECO:0007669"/>
    <property type="project" value="UniProtKB-UniRule"/>
</dbReference>
<dbReference type="GO" id="GO:0004810">
    <property type="term" value="F:CCA tRNA nucleotidyltransferase activity"/>
    <property type="evidence" value="ECO:0007669"/>
    <property type="project" value="UniProtKB-UniRule"/>
</dbReference>
<evidence type="ECO:0000256" key="12">
    <source>
        <dbReference type="HAMAP-Rule" id="MF_01261"/>
    </source>
</evidence>
<keyword evidence="3 12" id="KW-0819">tRNA processing</keyword>
<sequence length="424" mass="48026">MEIYLVGGAVRDELLGLAVKERDYLVVGATPEQLLALGYTQVGRDFPVFLHPDTREEYALARTERKSGRGYTGFICDFGPEVSLEEDLRRRDLTINAIARDEQGGLHDPYGGRQDLDRRILRHVSEAFAEDPLRVLRVARFAARFHHLGFTLADETLALMRRMAASGELAALTPERVWKETEKALATEDPQVYFEVLRRAGALGVLFPELEALFGVPGPEKWHPEIDTGIHTLMVLKRAAELGGDLCCRFAALCHDFGKALTPQEKWPSHHHHGELGVAPIEALCARLKVPTEHRELALLMSRWHILFHRLAEPCPEHAERILELFNHTDAWRKPARFAQLLICAQADLQGRKGFGGKPYPQRERLWHWLGELRQITAQAFVEQGIKGAAIGDAIREERRRRLILWLQDWADSIHSSTAPSPSR</sequence>
<feature type="binding site" evidence="12">
    <location>
        <position position="140"/>
    </location>
    <ligand>
        <name>ATP</name>
        <dbReference type="ChEBI" id="CHEBI:30616"/>
    </ligand>
</feature>
<dbReference type="InterPro" id="IPR050124">
    <property type="entry name" value="tRNA_CCA-adding_enzyme"/>
</dbReference>
<dbReference type="PANTHER" id="PTHR47545">
    <property type="entry name" value="MULTIFUNCTIONAL CCA PROTEIN"/>
    <property type="match status" value="1"/>
</dbReference>
<comment type="catalytic activity">
    <reaction evidence="12">
        <text>a tRNA with a 3' CCA end + 2 CTP + ATP = a tRNA with a 3' CCACCA end + 3 diphosphate</text>
        <dbReference type="Rhea" id="RHEA:76235"/>
        <dbReference type="Rhea" id="RHEA-COMP:10468"/>
        <dbReference type="Rhea" id="RHEA-COMP:18655"/>
        <dbReference type="ChEBI" id="CHEBI:30616"/>
        <dbReference type="ChEBI" id="CHEBI:33019"/>
        <dbReference type="ChEBI" id="CHEBI:37563"/>
        <dbReference type="ChEBI" id="CHEBI:83071"/>
        <dbReference type="ChEBI" id="CHEBI:195187"/>
    </reaction>
</comment>
<evidence type="ECO:0000256" key="10">
    <source>
        <dbReference type="ARBA" id="ARBA00022842"/>
    </source>
</evidence>
<dbReference type="EC" id="3.1.4.-" evidence="12"/>
<dbReference type="CDD" id="cd05398">
    <property type="entry name" value="NT_ClassII-CCAase"/>
    <property type="match status" value="1"/>
</dbReference>
<dbReference type="EC" id="2.7.7.72" evidence="12"/>
<evidence type="ECO:0000256" key="11">
    <source>
        <dbReference type="ARBA" id="ARBA00022884"/>
    </source>
</evidence>
<dbReference type="RefSeq" id="WP_106453109.1">
    <property type="nucleotide sequence ID" value="NZ_PXYH01000008.1"/>
</dbReference>
<dbReference type="HAMAP" id="MF_01262">
    <property type="entry name" value="CCA_bact_type2"/>
    <property type="match status" value="1"/>
</dbReference>
<keyword evidence="15" id="KW-1185">Reference proteome</keyword>
<reference evidence="14 15" key="1">
    <citation type="submission" date="2018-03" db="EMBL/GenBank/DDBJ databases">
        <title>The draft genome of Zobellella taiwanensis JCM 13381.</title>
        <authorList>
            <person name="Liu L."/>
            <person name="Li L."/>
            <person name="Wang T."/>
            <person name="Zhang X."/>
            <person name="Liang L."/>
        </authorList>
    </citation>
    <scope>NUCLEOTIDE SEQUENCE [LARGE SCALE GENOMIC DNA]</scope>
    <source>
        <strain evidence="14 15">JCM 13381</strain>
    </source>
</reference>
<keyword evidence="1 12" id="KW-0533">Nickel</keyword>
<feature type="binding site" evidence="12">
    <location>
        <position position="140"/>
    </location>
    <ligand>
        <name>CTP</name>
        <dbReference type="ChEBI" id="CHEBI:37563"/>
    </ligand>
</feature>
<keyword evidence="6 12" id="KW-0547">Nucleotide-binding</keyword>
<dbReference type="Proteomes" id="UP000242181">
    <property type="component" value="Unassembled WGS sequence"/>
</dbReference>
<feature type="binding site" evidence="12">
    <location>
        <position position="137"/>
    </location>
    <ligand>
        <name>ATP</name>
        <dbReference type="ChEBI" id="CHEBI:30616"/>
    </ligand>
</feature>
<feature type="binding site" evidence="12">
    <location>
        <position position="8"/>
    </location>
    <ligand>
        <name>ATP</name>
        <dbReference type="ChEBI" id="CHEBI:30616"/>
    </ligand>
</feature>
<feature type="binding site" evidence="12">
    <location>
        <position position="8"/>
    </location>
    <ligand>
        <name>CTP</name>
        <dbReference type="ChEBI" id="CHEBI:37563"/>
    </ligand>
</feature>
<dbReference type="Gene3D" id="1.10.3090.10">
    <property type="entry name" value="cca-adding enzyme, domain 2"/>
    <property type="match status" value="1"/>
</dbReference>
<evidence type="ECO:0000256" key="9">
    <source>
        <dbReference type="ARBA" id="ARBA00022840"/>
    </source>
</evidence>
<comment type="cofactor">
    <cofactor evidence="12">
        <name>Mg(2+)</name>
        <dbReference type="ChEBI" id="CHEBI:18420"/>
    </cofactor>
    <text evidence="12">Magnesium is required for nucleotidyltransferase activity.</text>
</comment>
<keyword evidence="11 12" id="KW-0694">RNA-binding</keyword>
<dbReference type="Pfam" id="PF01966">
    <property type="entry name" value="HD"/>
    <property type="match status" value="1"/>
</dbReference>
<feature type="binding site" evidence="12">
    <location>
        <position position="91"/>
    </location>
    <ligand>
        <name>ATP</name>
        <dbReference type="ChEBI" id="CHEBI:30616"/>
    </ligand>
</feature>
<dbReference type="GO" id="GO:0042245">
    <property type="term" value="P:RNA repair"/>
    <property type="evidence" value="ECO:0007669"/>
    <property type="project" value="UniProtKB-KW"/>
</dbReference>
<dbReference type="EMBL" id="PXYH01000008">
    <property type="protein sequence ID" value="PSJ44228.1"/>
    <property type="molecule type" value="Genomic_DNA"/>
</dbReference>
<dbReference type="PROSITE" id="PS51831">
    <property type="entry name" value="HD"/>
    <property type="match status" value="1"/>
</dbReference>
<comment type="miscellaneous">
    <text evidence="12">A single active site specifically recognizes both ATP and CTP and is responsible for their addition.</text>
</comment>
<keyword evidence="10 12" id="KW-0460">Magnesium</keyword>
<dbReference type="AlphaFoldDB" id="A0A2P7R1Z7"/>
<evidence type="ECO:0000313" key="14">
    <source>
        <dbReference type="EMBL" id="PSJ44228.1"/>
    </source>
</evidence>
<comment type="subunit">
    <text evidence="12">Monomer. Can also form homodimers and oligomers.</text>
</comment>
<dbReference type="GO" id="GO:0005524">
    <property type="term" value="F:ATP binding"/>
    <property type="evidence" value="ECO:0007669"/>
    <property type="project" value="UniProtKB-UniRule"/>
</dbReference>
<comment type="function">
    <text evidence="12">Catalyzes the addition and repair of the essential 3'-terminal CCA sequence in tRNAs without using a nucleic acid template. Adds these three nucleotides in the order of C, C, and A to the tRNA nucleotide-73, using CTP and ATP as substrates and producing inorganic pyrophosphate. tRNA 3'-terminal CCA addition is required both for tRNA processing and repair. Also involved in tRNA surveillance by mediating tandem CCA addition to generate a CCACCA at the 3' terminus of unstable tRNAs. While stable tRNAs receive only 3'-terminal CCA, unstable tRNAs are marked with CCACCA and rapidly degraded.</text>
</comment>
<organism evidence="14 15">
    <name type="scientific">Zobellella taiwanensis</name>
    <dbReference type="NCBI Taxonomy" id="347535"/>
    <lineage>
        <taxon>Bacteria</taxon>
        <taxon>Pseudomonadati</taxon>
        <taxon>Pseudomonadota</taxon>
        <taxon>Gammaproteobacteria</taxon>
        <taxon>Aeromonadales</taxon>
        <taxon>Aeromonadaceae</taxon>
        <taxon>Zobellella</taxon>
    </lineage>
</organism>
<dbReference type="PIRSF" id="PIRSF000813">
    <property type="entry name" value="CCA_bact"/>
    <property type="match status" value="1"/>
</dbReference>
<dbReference type="InterPro" id="IPR032828">
    <property type="entry name" value="PolyA_RNA-bd"/>
</dbReference>
<evidence type="ECO:0000256" key="8">
    <source>
        <dbReference type="ARBA" id="ARBA00022801"/>
    </source>
</evidence>
<protein>
    <recommendedName>
        <fullName evidence="12">Multifunctional CCA protein</fullName>
    </recommendedName>
    <domain>
        <recommendedName>
            <fullName evidence="12">CCA-adding enzyme</fullName>
            <ecNumber evidence="12">2.7.7.72</ecNumber>
        </recommendedName>
        <alternativeName>
            <fullName evidence="12">CCA tRNA nucleotidyltransferase</fullName>
        </alternativeName>
        <alternativeName>
            <fullName evidence="12">tRNA CCA-pyrophosphorylase</fullName>
        </alternativeName>
        <alternativeName>
            <fullName evidence="12">tRNA adenylyl-/cytidylyl-transferase</fullName>
        </alternativeName>
        <alternativeName>
            <fullName evidence="12">tRNA nucleotidyltransferase</fullName>
        </alternativeName>
        <alternativeName>
            <fullName evidence="12">tRNA-NT</fullName>
        </alternativeName>
    </domain>
    <domain>
        <recommendedName>
            <fullName evidence="12">2'-nucleotidase</fullName>
            <ecNumber evidence="12">3.1.3.-</ecNumber>
        </recommendedName>
    </domain>
    <domain>
        <recommendedName>
            <fullName evidence="12">2',3'-cyclic phosphodiesterase</fullName>
            <ecNumber evidence="12">3.1.4.-</ecNumber>
        </recommendedName>
    </domain>
    <domain>
        <recommendedName>
            <fullName evidence="12">Phosphatase</fullName>
        </recommendedName>
    </domain>
</protein>
<evidence type="ECO:0000256" key="1">
    <source>
        <dbReference type="ARBA" id="ARBA00022596"/>
    </source>
</evidence>
<dbReference type="GO" id="GO:0160016">
    <property type="term" value="F:CCACCA tRNA nucleotidyltransferase activity"/>
    <property type="evidence" value="ECO:0007669"/>
    <property type="project" value="RHEA"/>
</dbReference>
<evidence type="ECO:0000256" key="7">
    <source>
        <dbReference type="ARBA" id="ARBA00022800"/>
    </source>
</evidence>
<feature type="binding site" evidence="12">
    <location>
        <position position="11"/>
    </location>
    <ligand>
        <name>ATP</name>
        <dbReference type="ChEBI" id="CHEBI:30616"/>
    </ligand>
</feature>
<evidence type="ECO:0000256" key="5">
    <source>
        <dbReference type="ARBA" id="ARBA00022723"/>
    </source>
</evidence>
<keyword evidence="8 12" id="KW-0378">Hydrolase</keyword>
<evidence type="ECO:0000256" key="4">
    <source>
        <dbReference type="ARBA" id="ARBA00022695"/>
    </source>
</evidence>
<dbReference type="InterPro" id="IPR012006">
    <property type="entry name" value="CCA_bact"/>
</dbReference>
<dbReference type="InterPro" id="IPR002646">
    <property type="entry name" value="PolA_pol_head_dom"/>
</dbReference>
<name>A0A2P7R1Z7_9GAMM</name>
<dbReference type="SUPFAM" id="SSF81301">
    <property type="entry name" value="Nucleotidyltransferase"/>
    <property type="match status" value="1"/>
</dbReference>
<keyword evidence="2 12" id="KW-0808">Transferase</keyword>
<dbReference type="PANTHER" id="PTHR47545:SF1">
    <property type="entry name" value="MULTIFUNCTIONAL CCA PROTEIN"/>
    <property type="match status" value="1"/>
</dbReference>
<dbReference type="HAMAP" id="MF_01261">
    <property type="entry name" value="CCA_bact_type1"/>
    <property type="match status" value="1"/>
</dbReference>
<dbReference type="Pfam" id="PF01743">
    <property type="entry name" value="PolyA_pol"/>
    <property type="match status" value="1"/>
</dbReference>
<dbReference type="InterPro" id="IPR043519">
    <property type="entry name" value="NT_sf"/>
</dbReference>
<keyword evidence="12" id="KW-0511">Multifunctional enzyme</keyword>